<feature type="transmembrane region" description="Helical" evidence="6">
    <location>
        <begin position="147"/>
        <end position="164"/>
    </location>
</feature>
<reference evidence="7" key="1">
    <citation type="submission" date="2023-10" db="EMBL/GenBank/DDBJ databases">
        <title>Genome assemblies of two species of porcelain crab, Petrolisthes cinctipes and Petrolisthes manimaculis (Anomura: Porcellanidae).</title>
        <authorList>
            <person name="Angst P."/>
        </authorList>
    </citation>
    <scope>NUCLEOTIDE SEQUENCE</scope>
    <source>
        <strain evidence="7">PB745_01</strain>
        <tissue evidence="7">Gill</tissue>
    </source>
</reference>
<feature type="region of interest" description="Disordered" evidence="5">
    <location>
        <begin position="185"/>
        <end position="214"/>
    </location>
</feature>
<keyword evidence="3 6" id="KW-1133">Transmembrane helix</keyword>
<dbReference type="InterPro" id="IPR036259">
    <property type="entry name" value="MFS_trans_sf"/>
</dbReference>
<organism evidence="7 8">
    <name type="scientific">Petrolisthes cinctipes</name>
    <name type="common">Flat porcelain crab</name>
    <dbReference type="NCBI Taxonomy" id="88211"/>
    <lineage>
        <taxon>Eukaryota</taxon>
        <taxon>Metazoa</taxon>
        <taxon>Ecdysozoa</taxon>
        <taxon>Arthropoda</taxon>
        <taxon>Crustacea</taxon>
        <taxon>Multicrustacea</taxon>
        <taxon>Malacostraca</taxon>
        <taxon>Eumalacostraca</taxon>
        <taxon>Eucarida</taxon>
        <taxon>Decapoda</taxon>
        <taxon>Pleocyemata</taxon>
        <taxon>Anomura</taxon>
        <taxon>Galatheoidea</taxon>
        <taxon>Porcellanidae</taxon>
        <taxon>Petrolisthes</taxon>
    </lineage>
</organism>
<evidence type="ECO:0000313" key="7">
    <source>
        <dbReference type="EMBL" id="KAK3895982.1"/>
    </source>
</evidence>
<evidence type="ECO:0000256" key="3">
    <source>
        <dbReference type="ARBA" id="ARBA00022989"/>
    </source>
</evidence>
<protein>
    <submittedName>
        <fullName evidence="7">Uncharacterized protein</fullName>
    </submittedName>
</protein>
<keyword evidence="4 6" id="KW-0472">Membrane</keyword>
<keyword evidence="2 6" id="KW-0812">Transmembrane</keyword>
<feature type="transmembrane region" description="Helical" evidence="6">
    <location>
        <begin position="76"/>
        <end position="96"/>
    </location>
</feature>
<comment type="caution">
    <text evidence="7">The sequence shown here is derived from an EMBL/GenBank/DDBJ whole genome shotgun (WGS) entry which is preliminary data.</text>
</comment>
<evidence type="ECO:0000256" key="4">
    <source>
        <dbReference type="ARBA" id="ARBA00023136"/>
    </source>
</evidence>
<evidence type="ECO:0000313" key="8">
    <source>
        <dbReference type="Proteomes" id="UP001286313"/>
    </source>
</evidence>
<dbReference type="AlphaFoldDB" id="A0AAE1GPM9"/>
<accession>A0AAE1GPM9</accession>
<feature type="transmembrane region" description="Helical" evidence="6">
    <location>
        <begin position="108"/>
        <end position="127"/>
    </location>
</feature>
<name>A0AAE1GPM9_PETCI</name>
<dbReference type="Proteomes" id="UP001286313">
    <property type="component" value="Unassembled WGS sequence"/>
</dbReference>
<dbReference type="EMBL" id="JAWQEG010000023">
    <property type="protein sequence ID" value="KAK3895982.1"/>
    <property type="molecule type" value="Genomic_DNA"/>
</dbReference>
<proteinExistence type="predicted"/>
<dbReference type="GO" id="GO:0016020">
    <property type="term" value="C:membrane"/>
    <property type="evidence" value="ECO:0007669"/>
    <property type="project" value="UniProtKB-SubCell"/>
</dbReference>
<keyword evidence="8" id="KW-1185">Reference proteome</keyword>
<evidence type="ECO:0000256" key="1">
    <source>
        <dbReference type="ARBA" id="ARBA00004141"/>
    </source>
</evidence>
<evidence type="ECO:0000256" key="2">
    <source>
        <dbReference type="ARBA" id="ARBA00022692"/>
    </source>
</evidence>
<dbReference type="PANTHER" id="PTHR24064">
    <property type="entry name" value="SOLUTE CARRIER FAMILY 22 MEMBER"/>
    <property type="match status" value="1"/>
</dbReference>
<feature type="compositionally biased region" description="Basic and acidic residues" evidence="5">
    <location>
        <begin position="185"/>
        <end position="196"/>
    </location>
</feature>
<evidence type="ECO:0000256" key="5">
    <source>
        <dbReference type="SAM" id="MobiDB-lite"/>
    </source>
</evidence>
<evidence type="ECO:0000256" key="6">
    <source>
        <dbReference type="SAM" id="Phobius"/>
    </source>
</evidence>
<gene>
    <name evidence="7" type="ORF">Pcinc_000366</name>
</gene>
<feature type="transmembrane region" description="Helical" evidence="6">
    <location>
        <begin position="47"/>
        <end position="64"/>
    </location>
</feature>
<comment type="subcellular location">
    <subcellularLocation>
        <location evidence="1">Membrane</location>
        <topology evidence="1">Multi-pass membrane protein</topology>
    </subcellularLocation>
</comment>
<sequence length="214" mass="24045">MNIIRRNELSGELEKEQGDTRSLRSVVVAVVRKAFLLLITPKVRQKACIVFFLWLATSVIYYGVSLNSYNLSTNLYMYTFLSGLLEIPAYLLLWLASTTLGRKRTLMCLYLTCSVSISVLTALIMLLEEGSDDIPINEGEVMVWGPSAVFSLATLAAAFIVTLLPETKNKIMAQGIDDQPEHVMEHVPSRPEHDPPRTQYDPLRTQYDPSTTQT</sequence>
<dbReference type="Gene3D" id="1.20.1250.20">
    <property type="entry name" value="MFS general substrate transporter like domains"/>
    <property type="match status" value="1"/>
</dbReference>